<dbReference type="EMBL" id="JBCLYO010000002">
    <property type="protein sequence ID" value="KAL0092775.1"/>
    <property type="molecule type" value="Genomic_DNA"/>
</dbReference>
<protein>
    <submittedName>
        <fullName evidence="1">Uncharacterized protein</fullName>
    </submittedName>
</protein>
<evidence type="ECO:0000313" key="2">
    <source>
        <dbReference type="Proteomes" id="UP001448207"/>
    </source>
</evidence>
<evidence type="ECO:0000313" key="1">
    <source>
        <dbReference type="EMBL" id="KAL0092775.1"/>
    </source>
</evidence>
<keyword evidence="2" id="KW-1185">Reference proteome</keyword>
<reference evidence="1 2" key="1">
    <citation type="submission" date="2024-04" db="EMBL/GenBank/DDBJ databases">
        <title>Symmetric and asymmetric DNA N6-adenine methylation regulates different biological responses in Mucorales.</title>
        <authorList>
            <consortium name="Lawrence Berkeley National Laboratory"/>
            <person name="Lax C."/>
            <person name="Mondo S.J."/>
            <person name="Osorio-Concepcion M."/>
            <person name="Muszewska A."/>
            <person name="Corrochano-Luque M."/>
            <person name="Gutierrez G."/>
            <person name="Riley R."/>
            <person name="Lipzen A."/>
            <person name="Guo J."/>
            <person name="Hundley H."/>
            <person name="Amirebrahimi M."/>
            <person name="Ng V."/>
            <person name="Lorenzo-Gutierrez D."/>
            <person name="Binder U."/>
            <person name="Yang J."/>
            <person name="Song Y."/>
            <person name="Canovas D."/>
            <person name="Navarro E."/>
            <person name="Freitag M."/>
            <person name="Gabaldon T."/>
            <person name="Grigoriev I.V."/>
            <person name="Corrochano L.M."/>
            <person name="Nicolas F.E."/>
            <person name="Garre V."/>
        </authorList>
    </citation>
    <scope>NUCLEOTIDE SEQUENCE [LARGE SCALE GENOMIC DNA]</scope>
    <source>
        <strain evidence="1 2">L51</strain>
    </source>
</reference>
<accession>A0ABR3BBQ8</accession>
<feature type="non-terminal residue" evidence="1">
    <location>
        <position position="1"/>
    </location>
</feature>
<gene>
    <name evidence="1" type="ORF">J3Q64DRAFT_1634301</name>
</gene>
<sequence length="69" mass="8098">KPKIHLLTHLPNDLQRFGTALHYETKKDEQFNKHIHEHLMHTNRLNTSRDVCLKFAKQSAMRHIIDGGS</sequence>
<proteinExistence type="predicted"/>
<dbReference type="Proteomes" id="UP001448207">
    <property type="component" value="Unassembled WGS sequence"/>
</dbReference>
<name>A0ABR3BBQ8_PHYBL</name>
<comment type="caution">
    <text evidence="1">The sequence shown here is derived from an EMBL/GenBank/DDBJ whole genome shotgun (WGS) entry which is preliminary data.</text>
</comment>
<organism evidence="1 2">
    <name type="scientific">Phycomyces blakesleeanus</name>
    <dbReference type="NCBI Taxonomy" id="4837"/>
    <lineage>
        <taxon>Eukaryota</taxon>
        <taxon>Fungi</taxon>
        <taxon>Fungi incertae sedis</taxon>
        <taxon>Mucoromycota</taxon>
        <taxon>Mucoromycotina</taxon>
        <taxon>Mucoromycetes</taxon>
        <taxon>Mucorales</taxon>
        <taxon>Phycomycetaceae</taxon>
        <taxon>Phycomyces</taxon>
    </lineage>
</organism>